<evidence type="ECO:0008006" key="3">
    <source>
        <dbReference type="Google" id="ProtNLM"/>
    </source>
</evidence>
<sequence>MYTYKMIQVPPNISVKAKDNKSGVAAAYLQGVVNEQAAEGWEFQRVDTIGIEEQPGCFNGGKAQVFQYYVITFRKKVPDV</sequence>
<dbReference type="GeneID" id="22807954"/>
<evidence type="ECO:0000313" key="1">
    <source>
        <dbReference type="EMBL" id="AIZ95161.1"/>
    </source>
</evidence>
<dbReference type="EMBL" id="KP063541">
    <property type="protein sequence ID" value="AIZ95161.1"/>
    <property type="molecule type" value="Genomic_DNA"/>
</dbReference>
<dbReference type="OrthoDB" id="38400at10239"/>
<accession>A0A0A7NPW2</accession>
<evidence type="ECO:0000313" key="2">
    <source>
        <dbReference type="Proteomes" id="UP000030927"/>
    </source>
</evidence>
<dbReference type="RefSeq" id="YP_009113096.1">
    <property type="nucleotide sequence ID" value="NC_026014.1"/>
</dbReference>
<name>A0A0A7NPW2_9CAUD</name>
<dbReference type="KEGG" id="vg:22807954"/>
<keyword evidence="2" id="KW-1185">Reference proteome</keyword>
<reference evidence="1 2" key="1">
    <citation type="submission" date="2014-10" db="EMBL/GenBank/DDBJ databases">
        <title>Mutant Induction and Functional Module Analysis of Escherichia coli Prophage.</title>
        <authorList>
            <person name="Chen M."/>
            <person name="Zhang W."/>
        </authorList>
    </citation>
    <scope>NUCLEOTIDE SEQUENCE [LARGE SCALE GENOMIC DNA]</scope>
</reference>
<protein>
    <recommendedName>
        <fullName evidence="3">DUF4177 domain-containing protein</fullName>
    </recommendedName>
</protein>
<organism evidence="1 2">
    <name type="scientific">Escherichia phage P88</name>
    <dbReference type="NCBI Taxonomy" id="1567486"/>
    <lineage>
        <taxon>Viruses</taxon>
        <taxon>Duplodnaviria</taxon>
        <taxon>Heunggongvirae</taxon>
        <taxon>Uroviricota</taxon>
        <taxon>Caudoviricetes</taxon>
        <taxon>Peduoviridae</taxon>
        <taxon>Xuanwuvirus</taxon>
        <taxon>Xuanwuvirus P88</taxon>
    </lineage>
</organism>
<dbReference type="Proteomes" id="UP000030927">
    <property type="component" value="Segment"/>
</dbReference>
<proteinExistence type="predicted"/>